<comment type="caution">
    <text evidence="1">The sequence shown here is derived from an EMBL/GenBank/DDBJ whole genome shotgun (WGS) entry which is preliminary data.</text>
</comment>
<accession>A0ACC0Z1G2</accession>
<proteinExistence type="predicted"/>
<sequence length="1653" mass="187960">MFRLHKHKSDKFGEKCDFKFSNFQAVQVPKGWDKLVVSIISVETGKTIAKSGKATARNGNCQWIETFSESIWSQPDDASKDVEKCVIKFVVSMGSSRSGILGEASVNLASYMSSKSLIPISLPLKKCNSGTILQLKVQCLTPRAKLRDEQWKDTNSDMEDVNVDYDELENKSDVSDGTFTRSIGSSSSNHLDGASQAGEPCSRNMSFSPSASRNSFDSVEGSSGRENFSPLSYSSGVVNNLVGRQDSVGSQNSSPYSSYSFHDPFRSNQSSFNSKAVNSGSHLQTQREEFNRVPRAVASSTLRSAGSSKDLLEAAEVTIEELRAEARMWEQNARKLMVDFEKLQKESLEQSTRQASLETALSESHAKCDSLNKEIEQLKILVEESQVQPTATENLKFQAEDMEKILKELEDEIKFQKESNTNLTLQLKKTQESNIELLSILQELEETVEKQKMEIDSLSKTKPEVEVRMNGQGFEDNKQMNTTEQILVKKMREISCDSDMEGSIIEHPTRDLNAEVGQEDKRKLELELQQLLDVKKKLESTIQFLERSLEEKNHEVELERGSKTQTLMDCEAKWRAIITEKDKKIINLEAELSEARNAQELKVMVSENKDSHNLVVEVDVLKQKIQELERDCNELTEENLELLFKLKESKKDLVTSDASSKSLSNECAGNNFAFTSESTGRKLKSQICKHEDDLEHQLQAFKDKVCFLDGELCSCRSRAEKQEIEIAALQQQLELYQKKETEIQDHPAVVCSKCKIYESDTSIEISKLLSELYEQVQLSLDQLKKQQSGLIPHASTACSYGFDKSEISTSTDLHTQKEQVEAILKDFIQLKMFFEVKITVDEDELQSNKEVGAAGENSEGVINLQGPHACENTQNTYTREVEIQDAEYESETTDPAKELLSQIDELQSENLLKEEEINALRHYCRELETQLSDLQKEKALLEESMETMLREGTTNSKHLDDLRNEMMVLNSNMYSQVSANKILESKSSELEGGKHDLEVHLHEVEEENVQLSERICGLEAQLRYLTNDRESSRLELENSKSLAQDLQDEIRRLEAEMEALKAEMKQKLQDSQKRWIGVQEECEYLKVANPKLQATAESLIEECSLLQKSNAELRKQKMKLHEHCAVLEAELGESENVFADMSKKLEALEEKYSSMLEEIASKEKAINLELDALLHENKKHKDKVVTEESLFNQMYFEKTVEVQSQREVALLTEQISATQDEKDRTASEAVLEVSHLRADKALLEAALQEVKEKLKLLESNLDTLQVESQAKVQQLMGELAASKQNQEVLTADHEKLLDLLEDVKSNEEKHRSTIRGLELKLKASEYERLQVAEEVSSLKVQLEKTALLQDEVLSLKKSLNEAKFENERLEASFQILSGDYEELRAERSLCMEKISSSQKAISELEDYKRKKVALEEKVLRLEGDLTAREAVGSQEAVLKNELAQIRRENSQFQRKIKNLEKEKEECMKMAQALELELKQTKELKQDNLESVANLSHPDSTATGTSLHDKLKLLKWQEQDNGNLQTNEKPSAGAGQLQQNQRQLHLLFLSFQVDNDQNYDTLLKIQSLENELAEALEANGMYKQQLKRFLSNELSEDGAVKKNGHDLKAALLEAELKDLRERYFQMSLKYAEVEAEREQLVMKLKAGNGQRKWF</sequence>
<reference evidence="2" key="1">
    <citation type="journal article" date="2023" name="G3 (Bethesda)">
        <title>Genome assembly and association tests identify interacting loci associated with vigor, precocity, and sex in interspecific pistachio rootstocks.</title>
        <authorList>
            <person name="Palmer W."/>
            <person name="Jacygrad E."/>
            <person name="Sagayaradj S."/>
            <person name="Cavanaugh K."/>
            <person name="Han R."/>
            <person name="Bertier L."/>
            <person name="Beede B."/>
            <person name="Kafkas S."/>
            <person name="Golino D."/>
            <person name="Preece J."/>
            <person name="Michelmore R."/>
        </authorList>
    </citation>
    <scope>NUCLEOTIDE SEQUENCE [LARGE SCALE GENOMIC DNA]</scope>
</reference>
<evidence type="ECO:0000313" key="2">
    <source>
        <dbReference type="Proteomes" id="UP001163603"/>
    </source>
</evidence>
<organism evidence="1 2">
    <name type="scientific">Pistacia integerrima</name>
    <dbReference type="NCBI Taxonomy" id="434235"/>
    <lineage>
        <taxon>Eukaryota</taxon>
        <taxon>Viridiplantae</taxon>
        <taxon>Streptophyta</taxon>
        <taxon>Embryophyta</taxon>
        <taxon>Tracheophyta</taxon>
        <taxon>Spermatophyta</taxon>
        <taxon>Magnoliopsida</taxon>
        <taxon>eudicotyledons</taxon>
        <taxon>Gunneridae</taxon>
        <taxon>Pentapetalae</taxon>
        <taxon>rosids</taxon>
        <taxon>malvids</taxon>
        <taxon>Sapindales</taxon>
        <taxon>Anacardiaceae</taxon>
        <taxon>Pistacia</taxon>
    </lineage>
</organism>
<keyword evidence="2" id="KW-1185">Reference proteome</keyword>
<name>A0ACC0Z1G2_9ROSI</name>
<dbReference type="EMBL" id="CM047738">
    <property type="protein sequence ID" value="KAJ0045122.1"/>
    <property type="molecule type" value="Genomic_DNA"/>
</dbReference>
<dbReference type="Proteomes" id="UP001163603">
    <property type="component" value="Chromosome 3"/>
</dbReference>
<protein>
    <submittedName>
        <fullName evidence="1">Uncharacterized protein</fullName>
    </submittedName>
</protein>
<gene>
    <name evidence="1" type="ORF">Pint_05938</name>
</gene>
<evidence type="ECO:0000313" key="1">
    <source>
        <dbReference type="EMBL" id="KAJ0045122.1"/>
    </source>
</evidence>